<sequence>MDILEVIFSKFLYFYIFLISTKVLSLDIKIDTNTETIVKDTKHGRIRGFISERLPGHKVEQFLGVPFAEPPVGNLRLERPVEPKPWTHIQDTLKLPPACLQRTGNITNDTFSYIHRYVPGFNREDENCLYLNLYKPYEPKKSGESKYPVLLFIHGGSNEVGMGAMFDGDILAGYSKIIVITFNYRLGALGFFGAKNENLEGNYGFLDQIMVMKWIRKNIHNFDGDASKVTIDGHSAGAADVGFHMISPLAKGLFKYAVIQSGSPLAFWATAGEDWKEGYNIDTFDLISRGNNKHKEYLKRLDQRTMKEIKAKHNPASFISFPAVVDKHFLVERPLQSFNRGQLNGESYLLSFTRDEGSEHAEALLHHYKVNTFEERIFHDVLKDLSPHQFPTICGISDIILHEYGQWEHDIKEEYKTVKRYIEMESDFVFVAPMIKLANMLSNFTNNLFLFSFDHVSELAQGPEWLGVPHGRDLFYLFGVPFVGHKHYNYSETDKVASRLMMTLWGNFVRYGKLTADGVRHLPHYRSNTKVFNRLFLTDNNITVKEFKNFKPRKMAFWNTFLPHLNCPEKKCQSNKGRSTVPHIVIVLMCCSVSTFYMTFLRWI</sequence>
<dbReference type="InterPro" id="IPR029058">
    <property type="entry name" value="AB_hydrolase_fold"/>
</dbReference>
<dbReference type="AlphaFoldDB" id="A0A8B6HJ96"/>
<feature type="domain" description="Carboxylesterase type B" evidence="3">
    <location>
        <begin position="40"/>
        <end position="540"/>
    </location>
</feature>
<organism evidence="4 5">
    <name type="scientific">Mytilus galloprovincialis</name>
    <name type="common">Mediterranean mussel</name>
    <dbReference type="NCBI Taxonomy" id="29158"/>
    <lineage>
        <taxon>Eukaryota</taxon>
        <taxon>Metazoa</taxon>
        <taxon>Spiralia</taxon>
        <taxon>Lophotrochozoa</taxon>
        <taxon>Mollusca</taxon>
        <taxon>Bivalvia</taxon>
        <taxon>Autobranchia</taxon>
        <taxon>Pteriomorphia</taxon>
        <taxon>Mytilida</taxon>
        <taxon>Mytiloidea</taxon>
        <taxon>Mytilidae</taxon>
        <taxon>Mytilinae</taxon>
        <taxon>Mytilus</taxon>
    </lineage>
</organism>
<dbReference type="Proteomes" id="UP000596742">
    <property type="component" value="Unassembled WGS sequence"/>
</dbReference>
<dbReference type="EMBL" id="UYJE01010117">
    <property type="protein sequence ID" value="VDI79857.1"/>
    <property type="molecule type" value="Genomic_DNA"/>
</dbReference>
<dbReference type="InterPro" id="IPR002018">
    <property type="entry name" value="CarbesteraseB"/>
</dbReference>
<dbReference type="Gene3D" id="3.40.50.1820">
    <property type="entry name" value="alpha/beta hydrolase"/>
    <property type="match status" value="1"/>
</dbReference>
<name>A0A8B6HJ96_MYTGA</name>
<feature type="transmembrane region" description="Helical" evidence="2">
    <location>
        <begin position="581"/>
        <end position="601"/>
    </location>
</feature>
<evidence type="ECO:0000256" key="2">
    <source>
        <dbReference type="SAM" id="Phobius"/>
    </source>
</evidence>
<protein>
    <submittedName>
        <fullName evidence="4">Neuroligin</fullName>
    </submittedName>
</protein>
<keyword evidence="2" id="KW-0472">Membrane</keyword>
<dbReference type="PANTHER" id="PTHR43903">
    <property type="entry name" value="NEUROLIGIN"/>
    <property type="match status" value="1"/>
</dbReference>
<accession>A0A8B6HJ96</accession>
<gene>
    <name evidence="4" type="ORF">MGAL_10B089329</name>
</gene>
<dbReference type="OrthoDB" id="19653at2759"/>
<keyword evidence="5" id="KW-1185">Reference proteome</keyword>
<dbReference type="SUPFAM" id="SSF53474">
    <property type="entry name" value="alpha/beta-Hydrolases"/>
    <property type="match status" value="1"/>
</dbReference>
<comment type="similarity">
    <text evidence="1">Belongs to the type-B carboxylesterase/lipase family.</text>
</comment>
<keyword evidence="2" id="KW-1133">Transmembrane helix</keyword>
<dbReference type="InterPro" id="IPR051093">
    <property type="entry name" value="Neuroligin/BSAL"/>
</dbReference>
<proteinExistence type="inferred from homology"/>
<dbReference type="Pfam" id="PF00135">
    <property type="entry name" value="COesterase"/>
    <property type="match status" value="1"/>
</dbReference>
<evidence type="ECO:0000256" key="1">
    <source>
        <dbReference type="ARBA" id="ARBA00005964"/>
    </source>
</evidence>
<evidence type="ECO:0000259" key="3">
    <source>
        <dbReference type="Pfam" id="PF00135"/>
    </source>
</evidence>
<evidence type="ECO:0000313" key="5">
    <source>
        <dbReference type="Proteomes" id="UP000596742"/>
    </source>
</evidence>
<keyword evidence="2" id="KW-0812">Transmembrane</keyword>
<evidence type="ECO:0000313" key="4">
    <source>
        <dbReference type="EMBL" id="VDI79857.1"/>
    </source>
</evidence>
<reference evidence="4" key="1">
    <citation type="submission" date="2018-11" db="EMBL/GenBank/DDBJ databases">
        <authorList>
            <person name="Alioto T."/>
            <person name="Alioto T."/>
        </authorList>
    </citation>
    <scope>NUCLEOTIDE SEQUENCE</scope>
</reference>
<comment type="caution">
    <text evidence="4">The sequence shown here is derived from an EMBL/GenBank/DDBJ whole genome shotgun (WGS) entry which is preliminary data.</text>
</comment>